<keyword evidence="3" id="KW-1185">Reference proteome</keyword>
<gene>
    <name evidence="2" type="ORF">LKD42_12390</name>
</gene>
<evidence type="ECO:0000313" key="3">
    <source>
        <dbReference type="Proteomes" id="UP001299235"/>
    </source>
</evidence>
<protein>
    <submittedName>
        <fullName evidence="2">Uncharacterized protein</fullName>
    </submittedName>
</protein>
<dbReference type="EMBL" id="JAJEQE010000053">
    <property type="protein sequence ID" value="MCC2150028.1"/>
    <property type="molecule type" value="Genomic_DNA"/>
</dbReference>
<sequence length="51" mass="5633">MGYMIYIVGIAIWGIGMAKSVKSKFKDLDALIFQYVGLGIMWGANIAMSMQ</sequence>
<keyword evidence="1" id="KW-0812">Transmembrane</keyword>
<reference evidence="2 3" key="1">
    <citation type="submission" date="2021-10" db="EMBL/GenBank/DDBJ databases">
        <title>Anaerobic single-cell dispensing facilitates the cultivation of human gut bacteria.</title>
        <authorList>
            <person name="Afrizal A."/>
        </authorList>
    </citation>
    <scope>NUCLEOTIDE SEQUENCE [LARGE SCALE GENOMIC DNA]</scope>
    <source>
        <strain evidence="2 3">CLA-AA-H246</strain>
    </source>
</reference>
<feature type="transmembrane region" description="Helical" evidence="1">
    <location>
        <begin position="30"/>
        <end position="48"/>
    </location>
</feature>
<proteinExistence type="predicted"/>
<name>A0ABS8EYF7_9FIRM</name>
<keyword evidence="1" id="KW-1133">Transmembrane helix</keyword>
<accession>A0ABS8EYF7</accession>
<organism evidence="2 3">
    <name type="scientific">Hominisplanchenecus faecis</name>
    <dbReference type="NCBI Taxonomy" id="2885351"/>
    <lineage>
        <taxon>Bacteria</taxon>
        <taxon>Bacillati</taxon>
        <taxon>Bacillota</taxon>
        <taxon>Clostridia</taxon>
        <taxon>Lachnospirales</taxon>
        <taxon>Lachnospiraceae</taxon>
        <taxon>Hominisplanchenecus</taxon>
    </lineage>
</organism>
<comment type="caution">
    <text evidence="2">The sequence shown here is derived from an EMBL/GenBank/DDBJ whole genome shotgun (WGS) entry which is preliminary data.</text>
</comment>
<evidence type="ECO:0000256" key="1">
    <source>
        <dbReference type="SAM" id="Phobius"/>
    </source>
</evidence>
<keyword evidence="1" id="KW-0472">Membrane</keyword>
<dbReference type="RefSeq" id="WP_248835888.1">
    <property type="nucleotide sequence ID" value="NZ_JAJEQE010000053.1"/>
</dbReference>
<evidence type="ECO:0000313" key="2">
    <source>
        <dbReference type="EMBL" id="MCC2150028.1"/>
    </source>
</evidence>
<dbReference type="Proteomes" id="UP001299235">
    <property type="component" value="Unassembled WGS sequence"/>
</dbReference>